<reference evidence="2 3" key="2">
    <citation type="submission" date="2018-12" db="EMBL/GenBank/DDBJ databases">
        <title>Rhizobacter gummiphilus sp. nov., a rubber-degrading bacterium isolated from the soil of a botanical garden in Japan.</title>
        <authorList>
            <person name="Shunsuke S.S."/>
        </authorList>
    </citation>
    <scope>NUCLEOTIDE SEQUENCE [LARGE SCALE GENOMIC DNA]</scope>
    <source>
        <strain evidence="2 3">S-16</strain>
    </source>
</reference>
<dbReference type="Proteomes" id="UP000267464">
    <property type="component" value="Unassembled WGS sequence"/>
</dbReference>
<comment type="cofactor">
    <cofactor evidence="1">
        <name>Fe(2+)</name>
        <dbReference type="ChEBI" id="CHEBI:29033"/>
    </cofactor>
</comment>
<comment type="caution">
    <text evidence="2">The sequence shown here is derived from an EMBL/GenBank/DDBJ whole genome shotgun (WGS) entry which is preliminary data.</text>
</comment>
<reference evidence="2 3" key="1">
    <citation type="submission" date="2018-08" db="EMBL/GenBank/DDBJ databases">
        <authorList>
            <person name="Khan S.A."/>
            <person name="Jeon C.O."/>
            <person name="Chun B.H."/>
            <person name="Jeong S.E."/>
        </authorList>
    </citation>
    <scope>NUCLEOTIDE SEQUENCE [LARGE SCALE GENOMIC DNA]</scope>
    <source>
        <strain evidence="2 3">S-16</strain>
    </source>
</reference>
<organism evidence="2 3">
    <name type="scientific">Piscinibacter terrae</name>
    <dbReference type="NCBI Taxonomy" id="2496871"/>
    <lineage>
        <taxon>Bacteria</taxon>
        <taxon>Pseudomonadati</taxon>
        <taxon>Pseudomonadota</taxon>
        <taxon>Betaproteobacteria</taxon>
        <taxon>Burkholderiales</taxon>
        <taxon>Sphaerotilaceae</taxon>
        <taxon>Piscinibacter</taxon>
    </lineage>
</organism>
<dbReference type="Pfam" id="PF05721">
    <property type="entry name" value="PhyH"/>
    <property type="match status" value="1"/>
</dbReference>
<dbReference type="Gene3D" id="2.60.120.620">
    <property type="entry name" value="q2cbj1_9rhob like domain"/>
    <property type="match status" value="1"/>
</dbReference>
<dbReference type="RefSeq" id="WP_124539963.1">
    <property type="nucleotide sequence ID" value="NZ_QUSW01000002.1"/>
</dbReference>
<dbReference type="InterPro" id="IPR008775">
    <property type="entry name" value="Phytyl_CoA_dOase-like"/>
</dbReference>
<name>A0A3N7HUR2_9BURK</name>
<keyword evidence="3" id="KW-1185">Reference proteome</keyword>
<keyword evidence="2" id="KW-0223">Dioxygenase</keyword>
<sequence>MDPLSDHKLQLSQQFHRDGFATVSAVLAPHECEALATQVRLSRRHSAGARNLLSHPWCRALADTLAHHTLLAEVIPPTHAAVQCTYFEKSVDRNWLVPWHRDESIAVAARVDHAALRGWSVKEGQLHVIVPPDLLGQLVAVRLHLDDCLADDGPLRVAPGSHRHEHDAPGSGPVACVARRGDVLVLTPMLLHASSKATGRSARRVLHFVYGPPSLPMGLQWPHRSEAAIVTE</sequence>
<dbReference type="SUPFAM" id="SSF51197">
    <property type="entry name" value="Clavaminate synthase-like"/>
    <property type="match status" value="1"/>
</dbReference>
<dbReference type="EMBL" id="QUSW01000002">
    <property type="protein sequence ID" value="RQP25056.1"/>
    <property type="molecule type" value="Genomic_DNA"/>
</dbReference>
<evidence type="ECO:0000313" key="2">
    <source>
        <dbReference type="EMBL" id="RQP25056.1"/>
    </source>
</evidence>
<protein>
    <submittedName>
        <fullName evidence="2">Phytanoyl-CoA dioxygenase</fullName>
    </submittedName>
</protein>
<dbReference type="PANTHER" id="PTHR20883">
    <property type="entry name" value="PHYTANOYL-COA DIOXYGENASE DOMAIN CONTAINING 1"/>
    <property type="match status" value="1"/>
</dbReference>
<accession>A0A3N7HUR2</accession>
<evidence type="ECO:0000313" key="3">
    <source>
        <dbReference type="Proteomes" id="UP000267464"/>
    </source>
</evidence>
<proteinExistence type="predicted"/>
<gene>
    <name evidence="2" type="ORF">DZC73_09380</name>
</gene>
<dbReference type="OrthoDB" id="9791262at2"/>
<keyword evidence="2" id="KW-0560">Oxidoreductase</keyword>
<dbReference type="PANTHER" id="PTHR20883:SF48">
    <property type="entry name" value="ECTOINE DIOXYGENASE"/>
    <property type="match status" value="1"/>
</dbReference>
<evidence type="ECO:0000256" key="1">
    <source>
        <dbReference type="ARBA" id="ARBA00001954"/>
    </source>
</evidence>
<dbReference type="GO" id="GO:0005506">
    <property type="term" value="F:iron ion binding"/>
    <property type="evidence" value="ECO:0007669"/>
    <property type="project" value="UniProtKB-ARBA"/>
</dbReference>
<dbReference type="GO" id="GO:0016706">
    <property type="term" value="F:2-oxoglutarate-dependent dioxygenase activity"/>
    <property type="evidence" value="ECO:0007669"/>
    <property type="project" value="UniProtKB-ARBA"/>
</dbReference>
<dbReference type="AlphaFoldDB" id="A0A3N7HUR2"/>